<dbReference type="EMBL" id="BGPR01027684">
    <property type="protein sequence ID" value="GBN98380.1"/>
    <property type="molecule type" value="Genomic_DNA"/>
</dbReference>
<dbReference type="AlphaFoldDB" id="A0A4Y2TEF9"/>
<gene>
    <name evidence="1" type="ORF">AVEN_140067_1</name>
    <name evidence="4" type="ORF">AVEN_2186_1</name>
    <name evidence="2" type="ORF">AVEN_264474_1</name>
    <name evidence="3" type="ORF">AVEN_85728_1</name>
</gene>
<keyword evidence="5" id="KW-1185">Reference proteome</keyword>
<evidence type="ECO:0000313" key="1">
    <source>
        <dbReference type="EMBL" id="GBN98374.1"/>
    </source>
</evidence>
<reference evidence="2 5" key="1">
    <citation type="journal article" date="2019" name="Sci. Rep.">
        <title>Orb-weaving spider Araneus ventricosus genome elucidates the spidroin gene catalogue.</title>
        <authorList>
            <person name="Kono N."/>
            <person name="Nakamura H."/>
            <person name="Ohtoshi R."/>
            <person name="Moran D.A.P."/>
            <person name="Shinohara A."/>
            <person name="Yoshida Y."/>
            <person name="Fujiwara M."/>
            <person name="Mori M."/>
            <person name="Tomita M."/>
            <person name="Arakawa K."/>
        </authorList>
    </citation>
    <scope>NUCLEOTIDE SEQUENCE [LARGE SCALE GENOMIC DNA]</scope>
</reference>
<dbReference type="EMBL" id="BGPR01027682">
    <property type="protein sequence ID" value="GBN98374.1"/>
    <property type="molecule type" value="Genomic_DNA"/>
</dbReference>
<dbReference type="EMBL" id="BGPR01027690">
    <property type="protein sequence ID" value="GBN98391.1"/>
    <property type="molecule type" value="Genomic_DNA"/>
</dbReference>
<protein>
    <submittedName>
        <fullName evidence="2">Uncharacterized protein</fullName>
    </submittedName>
</protein>
<proteinExistence type="predicted"/>
<evidence type="ECO:0000313" key="5">
    <source>
        <dbReference type="Proteomes" id="UP000499080"/>
    </source>
</evidence>
<accession>A0A4Y2TEF9</accession>
<sequence>MSKLIYGIKIYLFRNQKDVVNHTKREEAQLEKFVDVSDSGRSKTWRFVKFSSSKSLCMLPLRDRKKKQWNAFGSAMEVKCNCPISRTLGVNGIIKWDKIPLELCAV</sequence>
<organism evidence="2 5">
    <name type="scientific">Araneus ventricosus</name>
    <name type="common">Orbweaver spider</name>
    <name type="synonym">Epeira ventricosa</name>
    <dbReference type="NCBI Taxonomy" id="182803"/>
    <lineage>
        <taxon>Eukaryota</taxon>
        <taxon>Metazoa</taxon>
        <taxon>Ecdysozoa</taxon>
        <taxon>Arthropoda</taxon>
        <taxon>Chelicerata</taxon>
        <taxon>Arachnida</taxon>
        <taxon>Araneae</taxon>
        <taxon>Araneomorphae</taxon>
        <taxon>Entelegynae</taxon>
        <taxon>Araneoidea</taxon>
        <taxon>Araneidae</taxon>
        <taxon>Araneus</taxon>
    </lineage>
</organism>
<evidence type="ECO:0000313" key="2">
    <source>
        <dbReference type="EMBL" id="GBN98380.1"/>
    </source>
</evidence>
<comment type="caution">
    <text evidence="2">The sequence shown here is derived from an EMBL/GenBank/DDBJ whole genome shotgun (WGS) entry which is preliminary data.</text>
</comment>
<dbReference type="EMBL" id="BGPR01027722">
    <property type="protein sequence ID" value="GBN98442.1"/>
    <property type="molecule type" value="Genomic_DNA"/>
</dbReference>
<evidence type="ECO:0000313" key="4">
    <source>
        <dbReference type="EMBL" id="GBN98442.1"/>
    </source>
</evidence>
<evidence type="ECO:0000313" key="3">
    <source>
        <dbReference type="EMBL" id="GBN98391.1"/>
    </source>
</evidence>
<dbReference type="Proteomes" id="UP000499080">
    <property type="component" value="Unassembled WGS sequence"/>
</dbReference>
<name>A0A4Y2TEF9_ARAVE</name>